<evidence type="ECO:0000313" key="3">
    <source>
        <dbReference type="EMBL" id="RXH55768.1"/>
    </source>
</evidence>
<reference evidence="3 4" key="1">
    <citation type="submission" date="2018-11" db="EMBL/GenBank/DDBJ databases">
        <authorList>
            <person name="Mardanov A.V."/>
            <person name="Ravin N.V."/>
            <person name="Dedysh S.N."/>
        </authorList>
    </citation>
    <scope>NUCLEOTIDE SEQUENCE [LARGE SCALE GENOMIC DNA]</scope>
    <source>
        <strain evidence="3 4">AF10</strain>
    </source>
</reference>
<dbReference type="Gene3D" id="3.30.200.100">
    <property type="entry name" value="MucB/RseB, C-terminal domain"/>
    <property type="match status" value="1"/>
</dbReference>
<organism evidence="3 4">
    <name type="scientific">Granulicella sibirica</name>
    <dbReference type="NCBI Taxonomy" id="2479048"/>
    <lineage>
        <taxon>Bacteria</taxon>
        <taxon>Pseudomonadati</taxon>
        <taxon>Acidobacteriota</taxon>
        <taxon>Terriglobia</taxon>
        <taxon>Terriglobales</taxon>
        <taxon>Acidobacteriaceae</taxon>
        <taxon>Granulicella</taxon>
    </lineage>
</organism>
<accession>A0A4Q0T1C6</accession>
<keyword evidence="2" id="KW-0472">Membrane</keyword>
<dbReference type="AlphaFoldDB" id="A0A4Q0T1C6"/>
<evidence type="ECO:0008006" key="5">
    <source>
        <dbReference type="Google" id="ProtNLM"/>
    </source>
</evidence>
<feature type="transmembrane region" description="Helical" evidence="2">
    <location>
        <begin position="87"/>
        <end position="106"/>
    </location>
</feature>
<dbReference type="OrthoDB" id="191790at2"/>
<evidence type="ECO:0000256" key="1">
    <source>
        <dbReference type="SAM" id="MobiDB-lite"/>
    </source>
</evidence>
<feature type="region of interest" description="Disordered" evidence="1">
    <location>
        <begin position="51"/>
        <end position="81"/>
    </location>
</feature>
<dbReference type="InterPro" id="IPR038484">
    <property type="entry name" value="MucB/RseB_C_sf"/>
</dbReference>
<dbReference type="RefSeq" id="WP_128913361.1">
    <property type="nucleotide sequence ID" value="NZ_RDSM01000002.1"/>
</dbReference>
<evidence type="ECO:0000256" key="2">
    <source>
        <dbReference type="SAM" id="Phobius"/>
    </source>
</evidence>
<keyword evidence="4" id="KW-1185">Reference proteome</keyword>
<evidence type="ECO:0000313" key="4">
    <source>
        <dbReference type="Proteomes" id="UP000289437"/>
    </source>
</evidence>
<dbReference type="Proteomes" id="UP000289437">
    <property type="component" value="Unassembled WGS sequence"/>
</dbReference>
<reference evidence="4" key="2">
    <citation type="submission" date="2019-02" db="EMBL/GenBank/DDBJ databases">
        <title>Granulicella sibirica sp. nov., a psychrotolerant acidobacterium isolated from an organic soil layer in forested tundra, West Siberia.</title>
        <authorList>
            <person name="Oshkin I.Y."/>
            <person name="Kulichevskaya I.S."/>
            <person name="Rijpstra W.I.C."/>
            <person name="Sinninghe Damste J.S."/>
            <person name="Rakitin A.L."/>
            <person name="Ravin N.V."/>
            <person name="Dedysh S.N."/>
        </authorList>
    </citation>
    <scope>NUCLEOTIDE SEQUENCE [LARGE SCALE GENOMIC DNA]</scope>
    <source>
        <strain evidence="4">AF10</strain>
    </source>
</reference>
<keyword evidence="2" id="KW-0812">Transmembrane</keyword>
<sequence length="256" mass="28013">MSRHLTETELNSLTDSALTPDQAIEVHKHLAECPTCTSAALTQMLLKSATARAGQRYPTPTGLSERLLSTPTERPHLRTSPSSTSAWFAWATAAAVLLVSVLVGSFQYRTTQRTQSNALLSEVCDQHINALASTAPPQVISTDRHTVKPWFQGKIPFTFNLPEILPEGATLDGANLTYLEHRPVAQLLYSIGKHHVSVFVQEKETASHPMQAAEERSGFHLRSFTSADLEFTAISDVDAPRLESLTASIRNAQTPN</sequence>
<gene>
    <name evidence="3" type="ORF">GRAN_2625</name>
</gene>
<protein>
    <recommendedName>
        <fullName evidence="5">Zinc-finger domain-containing protein</fullName>
    </recommendedName>
</protein>
<name>A0A4Q0T1C6_9BACT</name>
<proteinExistence type="predicted"/>
<dbReference type="EMBL" id="RDSM01000002">
    <property type="protein sequence ID" value="RXH55768.1"/>
    <property type="molecule type" value="Genomic_DNA"/>
</dbReference>
<comment type="caution">
    <text evidence="3">The sequence shown here is derived from an EMBL/GenBank/DDBJ whole genome shotgun (WGS) entry which is preliminary data.</text>
</comment>
<keyword evidence="2" id="KW-1133">Transmembrane helix</keyword>